<dbReference type="Pfam" id="PF08241">
    <property type="entry name" value="Methyltransf_11"/>
    <property type="match status" value="1"/>
</dbReference>
<organism evidence="3">
    <name type="scientific">Gordonia amarae</name>
    <dbReference type="NCBI Taxonomy" id="36821"/>
    <lineage>
        <taxon>Bacteria</taxon>
        <taxon>Bacillati</taxon>
        <taxon>Actinomycetota</taxon>
        <taxon>Actinomycetes</taxon>
        <taxon>Mycobacteriales</taxon>
        <taxon>Gordoniaceae</taxon>
        <taxon>Gordonia</taxon>
    </lineage>
</organism>
<proteinExistence type="predicted"/>
<dbReference type="SUPFAM" id="SSF53335">
    <property type="entry name" value="S-adenosyl-L-methionine-dependent methyltransferases"/>
    <property type="match status" value="1"/>
</dbReference>
<sequence length="281" mass="30038">MSDTHTPGSHTAGTHTAGSELPLAGRKPEDMPGHWLLAHLGKRVLRPGGRALTEQLLDDARLGGADVVELAPGLGKTAVSILDRNPSGYVGVEADPAAVALTAQAVGSKGRVVEADAATTGLDEASADAVIGEAMLTMQSDRAKAEIVAEAHRVLRPGGRYAIHELALNPDTLTDGQKTEIRKSLARSIKVNARPLTELEWRKLFTDNGFTVEKVAFAPMALLEPRRVIADEGIARTLRFVANVIRNPKARKRILGMRATFTEYRDNLAAIELVAVKNDAP</sequence>
<dbReference type="CDD" id="cd02440">
    <property type="entry name" value="AdoMet_MTases"/>
    <property type="match status" value="1"/>
</dbReference>
<dbReference type="GO" id="GO:0008757">
    <property type="term" value="F:S-adenosylmethionine-dependent methyltransferase activity"/>
    <property type="evidence" value="ECO:0007669"/>
    <property type="project" value="InterPro"/>
</dbReference>
<reference evidence="3" key="1">
    <citation type="journal article" date="2021" name="Nat. Microbiol.">
        <title>Cocultivation of an ultrasmall environmental parasitic bacterium with lytic ability against bacteria associated with wastewater foams.</title>
        <authorList>
            <person name="Batinovic S."/>
            <person name="Rose J.J.A."/>
            <person name="Ratcliffe J."/>
            <person name="Seviour R.J."/>
            <person name="Petrovski S."/>
        </authorList>
    </citation>
    <scope>NUCLEOTIDE SEQUENCE</scope>
    <source>
        <strain evidence="3">CON44</strain>
    </source>
</reference>
<gene>
    <name evidence="3" type="ORF">GII30_02050</name>
</gene>
<dbReference type="InterPro" id="IPR029063">
    <property type="entry name" value="SAM-dependent_MTases_sf"/>
</dbReference>
<feature type="region of interest" description="Disordered" evidence="1">
    <location>
        <begin position="1"/>
        <end position="28"/>
    </location>
</feature>
<evidence type="ECO:0000259" key="2">
    <source>
        <dbReference type="Pfam" id="PF08241"/>
    </source>
</evidence>
<keyword evidence="3" id="KW-0489">Methyltransferase</keyword>
<dbReference type="RefSeq" id="WP_005185410.1">
    <property type="nucleotide sequence ID" value="NZ_CP045804.1"/>
</dbReference>
<dbReference type="InterPro" id="IPR013216">
    <property type="entry name" value="Methyltransf_11"/>
</dbReference>
<dbReference type="AlphaFoldDB" id="A0A857KFQ6"/>
<protein>
    <submittedName>
        <fullName evidence="3">Methyltransferase domain-containing protein</fullName>
    </submittedName>
</protein>
<name>A0A857KFQ6_9ACTN</name>
<evidence type="ECO:0000256" key="1">
    <source>
        <dbReference type="SAM" id="MobiDB-lite"/>
    </source>
</evidence>
<feature type="domain" description="Methyltransferase type 11" evidence="2">
    <location>
        <begin position="69"/>
        <end position="163"/>
    </location>
</feature>
<evidence type="ECO:0000313" key="3">
    <source>
        <dbReference type="EMBL" id="QHN38124.1"/>
    </source>
</evidence>
<dbReference type="Gene3D" id="3.40.50.150">
    <property type="entry name" value="Vaccinia Virus protein VP39"/>
    <property type="match status" value="1"/>
</dbReference>
<dbReference type="EMBL" id="CP045810">
    <property type="protein sequence ID" value="QHN38124.1"/>
    <property type="molecule type" value="Genomic_DNA"/>
</dbReference>
<dbReference type="GO" id="GO:0032259">
    <property type="term" value="P:methylation"/>
    <property type="evidence" value="ECO:0007669"/>
    <property type="project" value="UniProtKB-KW"/>
</dbReference>
<keyword evidence="3" id="KW-0808">Transferase</keyword>
<feature type="compositionally biased region" description="Polar residues" evidence="1">
    <location>
        <begin position="1"/>
        <end position="17"/>
    </location>
</feature>
<accession>A0A857KFQ6</accession>